<proteinExistence type="predicted"/>
<protein>
    <submittedName>
        <fullName evidence="1">Uncharacterized protein</fullName>
    </submittedName>
</protein>
<reference evidence="2" key="1">
    <citation type="submission" date="2016-10" db="EMBL/GenBank/DDBJ databases">
        <authorList>
            <person name="Varghese N."/>
            <person name="Submissions S."/>
        </authorList>
    </citation>
    <scope>NUCLEOTIDE SEQUENCE [LARGE SCALE GENOMIC DNA]</scope>
    <source>
        <strain evidence="2">ATCC 25963</strain>
    </source>
</reference>
<dbReference type="Proteomes" id="UP000199400">
    <property type="component" value="Unassembled WGS sequence"/>
</dbReference>
<accession>A0A1I1ZFT9</accession>
<gene>
    <name evidence="1" type="ORF">SAMN02745121_03753</name>
</gene>
<dbReference type="RefSeq" id="WP_096332711.1">
    <property type="nucleotide sequence ID" value="NZ_FOMX01000011.1"/>
</dbReference>
<dbReference type="EMBL" id="FOMX01000011">
    <property type="protein sequence ID" value="SFE29413.1"/>
    <property type="molecule type" value="Genomic_DNA"/>
</dbReference>
<dbReference type="OrthoDB" id="5484652at2"/>
<dbReference type="PROSITE" id="PS51257">
    <property type="entry name" value="PROKAR_LIPOPROTEIN"/>
    <property type="match status" value="1"/>
</dbReference>
<keyword evidence="2" id="KW-1185">Reference proteome</keyword>
<evidence type="ECO:0000313" key="2">
    <source>
        <dbReference type="Proteomes" id="UP000199400"/>
    </source>
</evidence>
<dbReference type="AlphaFoldDB" id="A0A1I1ZFT9"/>
<name>A0A1I1ZFT9_9BACT</name>
<dbReference type="STRING" id="54.SAMN02745121_03753"/>
<sequence length="364" mass="38535">MNSKHPVLALALLVAGGSACVQEIDKSSGKVAPLTFKVDIVGEVGSEKNPLPYSSTGRQFVLDIRAVDDAGEPATWFSGQVQLDVAPRGRLAPNQPGTVTIQDGQALGVPVEIVRAHGATNIWVEDRGSDEAPGSYATGLSPTIHVAHPTLREINETDIPASSPLDGDFVKVNAEGRTLVVTGIAVDGFYLTDLSDMTAGFNAIFAHTHSRPKGIEQGSVIEEIIGTVVEFYGFTELGFPTYRVGGKVSNLVPFQITGDLVEDDQAMETLESRLVEVRDVTVCPLGDGYATFGQWVVLVDPAGNCNTGQGGVNVVSALSATGFDPADHVGGKLHIVGDLRYHAAARPSWLLYTRSDDDIQVVSD</sequence>
<evidence type="ECO:0000313" key="1">
    <source>
        <dbReference type="EMBL" id="SFE29413.1"/>
    </source>
</evidence>
<organism evidence="1 2">
    <name type="scientific">Nannocystis exedens</name>
    <dbReference type="NCBI Taxonomy" id="54"/>
    <lineage>
        <taxon>Bacteria</taxon>
        <taxon>Pseudomonadati</taxon>
        <taxon>Myxococcota</taxon>
        <taxon>Polyangia</taxon>
        <taxon>Nannocystales</taxon>
        <taxon>Nannocystaceae</taxon>
        <taxon>Nannocystis</taxon>
    </lineage>
</organism>